<sequence length="107" mass="12094">YLDEYNEEQGRMNTVRGRISRRLISRCDSRSSCGFVSRVCLAGGNRFKKDSSTMTSLPIPEIEEPCFLSPAHSEMIGCRRVSLISSLVSSRRPHLKTTQTALRSIDR</sequence>
<feature type="non-terminal residue" evidence="2">
    <location>
        <position position="1"/>
    </location>
</feature>
<accession>A0AAN5D4U9</accession>
<organism evidence="2 3">
    <name type="scientific">Pristionchus mayeri</name>
    <dbReference type="NCBI Taxonomy" id="1317129"/>
    <lineage>
        <taxon>Eukaryota</taxon>
        <taxon>Metazoa</taxon>
        <taxon>Ecdysozoa</taxon>
        <taxon>Nematoda</taxon>
        <taxon>Chromadorea</taxon>
        <taxon>Rhabditida</taxon>
        <taxon>Rhabditina</taxon>
        <taxon>Diplogasteromorpha</taxon>
        <taxon>Diplogasteroidea</taxon>
        <taxon>Neodiplogasteridae</taxon>
        <taxon>Pristionchus</taxon>
    </lineage>
</organism>
<evidence type="ECO:0000313" key="1">
    <source>
        <dbReference type="EMBL" id="GMR56671.1"/>
    </source>
</evidence>
<name>A0AAN5D4U9_9BILA</name>
<proteinExistence type="predicted"/>
<gene>
    <name evidence="1" type="ORF">PMAYCL1PPCAC_26866</name>
    <name evidence="2" type="ORF">PMAYCL1PPCAC_26868</name>
</gene>
<keyword evidence="3" id="KW-1185">Reference proteome</keyword>
<evidence type="ECO:0000313" key="3">
    <source>
        <dbReference type="Proteomes" id="UP001328107"/>
    </source>
</evidence>
<dbReference type="EMBL" id="BTRK01000006">
    <property type="protein sequence ID" value="GMR56673.1"/>
    <property type="molecule type" value="Genomic_DNA"/>
</dbReference>
<evidence type="ECO:0000313" key="2">
    <source>
        <dbReference type="EMBL" id="GMR56673.1"/>
    </source>
</evidence>
<dbReference type="AlphaFoldDB" id="A0AAN5D4U9"/>
<dbReference type="Proteomes" id="UP001328107">
    <property type="component" value="Unassembled WGS sequence"/>
</dbReference>
<comment type="caution">
    <text evidence="2">The sequence shown here is derived from an EMBL/GenBank/DDBJ whole genome shotgun (WGS) entry which is preliminary data.</text>
</comment>
<dbReference type="EMBL" id="BTRK01000006">
    <property type="protein sequence ID" value="GMR56671.1"/>
    <property type="molecule type" value="Genomic_DNA"/>
</dbReference>
<reference evidence="2" key="2">
    <citation type="submission" date="2023-06" db="EMBL/GenBank/DDBJ databases">
        <title>Genome assembly of Pristionchus species.</title>
        <authorList>
            <person name="Yoshida K."/>
            <person name="Sommer R.J."/>
        </authorList>
    </citation>
    <scope>NUCLEOTIDE SEQUENCE</scope>
    <source>
        <strain evidence="2 3">RS5460</strain>
    </source>
</reference>
<reference evidence="3" key="1">
    <citation type="submission" date="2022-10" db="EMBL/GenBank/DDBJ databases">
        <title>Genome assembly of Pristionchus species.</title>
        <authorList>
            <person name="Yoshida K."/>
            <person name="Sommer R.J."/>
        </authorList>
    </citation>
    <scope>NUCLEOTIDE SEQUENCE [LARGE SCALE GENOMIC DNA]</scope>
    <source>
        <strain evidence="3">RS5460</strain>
    </source>
</reference>
<protein>
    <submittedName>
        <fullName evidence="2">Uncharacterized protein</fullName>
    </submittedName>
</protein>